<dbReference type="Gene3D" id="3.30.930.10">
    <property type="entry name" value="Bira Bifunctional Protein, Domain 2"/>
    <property type="match status" value="1"/>
</dbReference>
<reference evidence="2 3" key="1">
    <citation type="submission" date="2018-10" db="EMBL/GenBank/DDBJ databases">
        <title>Aeromicrobium sp. 9W16Y-2 whole genome shotgun sequence.</title>
        <authorList>
            <person name="Li F."/>
        </authorList>
    </citation>
    <scope>NUCLEOTIDE SEQUENCE [LARGE SCALE GENOMIC DNA]</scope>
    <source>
        <strain evidence="2 3">9W16Y-2</strain>
    </source>
</reference>
<dbReference type="SUPFAM" id="SSF55681">
    <property type="entry name" value="Class II aaRS and biotin synthetases"/>
    <property type="match status" value="1"/>
</dbReference>
<protein>
    <submittedName>
        <fullName evidence="2">Lipoate-protein ligase B</fullName>
    </submittedName>
</protein>
<organism evidence="2 3">
    <name type="scientific">Aeromicrobium phragmitis</name>
    <dbReference type="NCBI Taxonomy" id="2478914"/>
    <lineage>
        <taxon>Bacteria</taxon>
        <taxon>Bacillati</taxon>
        <taxon>Actinomycetota</taxon>
        <taxon>Actinomycetes</taxon>
        <taxon>Propionibacteriales</taxon>
        <taxon>Nocardioidaceae</taxon>
        <taxon>Aeromicrobium</taxon>
    </lineage>
</organism>
<dbReference type="RefSeq" id="WP_424922814.1">
    <property type="nucleotide sequence ID" value="NZ_RDBF01000237.1"/>
</dbReference>
<comment type="caution">
    <text evidence="2">The sequence shown here is derived from an EMBL/GenBank/DDBJ whole genome shotgun (WGS) entry which is preliminary data.</text>
</comment>
<dbReference type="GO" id="GO:0033819">
    <property type="term" value="F:lipoyl(octanoyl) transferase activity"/>
    <property type="evidence" value="ECO:0007669"/>
    <property type="project" value="TreeGrafter"/>
</dbReference>
<dbReference type="EMBL" id="RDBF01000237">
    <property type="protein sequence ID" value="RLV51383.1"/>
    <property type="molecule type" value="Genomic_DNA"/>
</dbReference>
<dbReference type="Pfam" id="PF21948">
    <property type="entry name" value="LplA-B_cat"/>
    <property type="match status" value="1"/>
</dbReference>
<gene>
    <name evidence="2" type="ORF">D9V41_17140</name>
</gene>
<dbReference type="Proteomes" id="UP000282515">
    <property type="component" value="Unassembled WGS sequence"/>
</dbReference>
<keyword evidence="3" id="KW-1185">Reference proteome</keyword>
<evidence type="ECO:0000259" key="1">
    <source>
        <dbReference type="PROSITE" id="PS51733"/>
    </source>
</evidence>
<name>A0A3L8P970_9ACTN</name>
<accession>A0A3L8P970</accession>
<evidence type="ECO:0000313" key="2">
    <source>
        <dbReference type="EMBL" id="RLV51383.1"/>
    </source>
</evidence>
<dbReference type="AlphaFoldDB" id="A0A3L8P970"/>
<dbReference type="InterPro" id="IPR004143">
    <property type="entry name" value="BPL_LPL_catalytic"/>
</dbReference>
<dbReference type="PANTHER" id="PTHR10993:SF7">
    <property type="entry name" value="LIPOYLTRANSFERASE 2, MITOCHONDRIAL-RELATED"/>
    <property type="match status" value="1"/>
</dbReference>
<sequence>RGVTMHGFSLNCDVDLGWYDRFVPCGIADAGVTTLSAELGRTVTVPEAAPAVARHLTDLLSWKPYDPSPDIDRTAHVGLSVGSVKLPVQG</sequence>
<dbReference type="InterPro" id="IPR045864">
    <property type="entry name" value="aa-tRNA-synth_II/BPL/LPL"/>
</dbReference>
<proteinExistence type="predicted"/>
<evidence type="ECO:0000313" key="3">
    <source>
        <dbReference type="Proteomes" id="UP000282515"/>
    </source>
</evidence>
<keyword evidence="2" id="KW-0436">Ligase</keyword>
<dbReference type="GO" id="GO:0016874">
    <property type="term" value="F:ligase activity"/>
    <property type="evidence" value="ECO:0007669"/>
    <property type="project" value="UniProtKB-KW"/>
</dbReference>
<feature type="non-terminal residue" evidence="2">
    <location>
        <position position="1"/>
    </location>
</feature>
<dbReference type="PANTHER" id="PTHR10993">
    <property type="entry name" value="OCTANOYLTRANSFERASE"/>
    <property type="match status" value="1"/>
</dbReference>
<dbReference type="GO" id="GO:0009249">
    <property type="term" value="P:protein lipoylation"/>
    <property type="evidence" value="ECO:0007669"/>
    <property type="project" value="TreeGrafter"/>
</dbReference>
<feature type="domain" description="BPL/LPL catalytic" evidence="1">
    <location>
        <begin position="1"/>
        <end position="64"/>
    </location>
</feature>
<dbReference type="PROSITE" id="PS51733">
    <property type="entry name" value="BPL_LPL_CATALYTIC"/>
    <property type="match status" value="1"/>
</dbReference>